<keyword evidence="3" id="KW-1185">Reference proteome</keyword>
<dbReference type="PIRSF" id="PIRSF021328">
    <property type="entry name" value="UCP021328"/>
    <property type="match status" value="1"/>
</dbReference>
<evidence type="ECO:0000313" key="2">
    <source>
        <dbReference type="EMBL" id="MCE5168737.1"/>
    </source>
</evidence>
<feature type="region of interest" description="Disordered" evidence="1">
    <location>
        <begin position="98"/>
        <end position="136"/>
    </location>
</feature>
<organism evidence="2 3">
    <name type="scientific">Paenibacillus profundus</name>
    <dbReference type="NCBI Taxonomy" id="1173085"/>
    <lineage>
        <taxon>Bacteria</taxon>
        <taxon>Bacillati</taxon>
        <taxon>Bacillota</taxon>
        <taxon>Bacilli</taxon>
        <taxon>Bacillales</taxon>
        <taxon>Paenibacillaceae</taxon>
        <taxon>Paenibacillus</taxon>
    </lineage>
</organism>
<comment type="caution">
    <text evidence="2">The sequence shown here is derived from an EMBL/GenBank/DDBJ whole genome shotgun (WGS) entry which is preliminary data.</text>
</comment>
<accession>A0ABS8YBD4</accession>
<dbReference type="Pfam" id="PF11208">
    <property type="entry name" value="DUF2992"/>
    <property type="match status" value="1"/>
</dbReference>
<sequence>MKLTVFFDAPFWVGVVEKADGNQVKACRHVFGSEPKDADVLEFVQTLMMPLIELVSQSAEAACAPIRRVNPKRLARLVAREMQLQGISSQSQEALRLELENRKKERTHRSREQREALKEKKRSIRMQKKKDKHKGR</sequence>
<evidence type="ECO:0000256" key="1">
    <source>
        <dbReference type="SAM" id="MobiDB-lite"/>
    </source>
</evidence>
<gene>
    <name evidence="2" type="ORF">LQV63_05350</name>
</gene>
<dbReference type="InterPro" id="IPR016787">
    <property type="entry name" value="UCP021328"/>
</dbReference>
<proteinExistence type="predicted"/>
<dbReference type="RefSeq" id="WP_233695932.1">
    <property type="nucleotide sequence ID" value="NZ_JAJNBZ010000003.1"/>
</dbReference>
<dbReference type="Proteomes" id="UP001199916">
    <property type="component" value="Unassembled WGS sequence"/>
</dbReference>
<name>A0ABS8YBD4_9BACL</name>
<feature type="compositionally biased region" description="Basic residues" evidence="1">
    <location>
        <begin position="119"/>
        <end position="136"/>
    </location>
</feature>
<protein>
    <submittedName>
        <fullName evidence="2">YjdF family protein</fullName>
    </submittedName>
</protein>
<dbReference type="EMBL" id="JAJNBZ010000003">
    <property type="protein sequence ID" value="MCE5168737.1"/>
    <property type="molecule type" value="Genomic_DNA"/>
</dbReference>
<reference evidence="2 3" key="1">
    <citation type="submission" date="2021-11" db="EMBL/GenBank/DDBJ databases">
        <title>Draft genome sequence of Paenibacillus profundus YoMME, a new Gram-positive bacteria with exoelectrogenic properties.</title>
        <authorList>
            <person name="Hubenova Y."/>
            <person name="Hubenova E."/>
            <person name="Manasiev Y."/>
            <person name="Peykov S."/>
            <person name="Mitov M."/>
        </authorList>
    </citation>
    <scope>NUCLEOTIDE SEQUENCE [LARGE SCALE GENOMIC DNA]</scope>
    <source>
        <strain evidence="2 3">YoMME</strain>
    </source>
</reference>
<evidence type="ECO:0000313" key="3">
    <source>
        <dbReference type="Proteomes" id="UP001199916"/>
    </source>
</evidence>